<dbReference type="RefSeq" id="XP_046016849.1">
    <property type="nucleotide sequence ID" value="XM_046158117.1"/>
</dbReference>
<organism evidence="3 4">
    <name type="scientific">Microdochium trichocladiopsis</name>
    <dbReference type="NCBI Taxonomy" id="1682393"/>
    <lineage>
        <taxon>Eukaryota</taxon>
        <taxon>Fungi</taxon>
        <taxon>Dikarya</taxon>
        <taxon>Ascomycota</taxon>
        <taxon>Pezizomycotina</taxon>
        <taxon>Sordariomycetes</taxon>
        <taxon>Xylariomycetidae</taxon>
        <taxon>Xylariales</taxon>
        <taxon>Microdochiaceae</taxon>
        <taxon>Microdochium</taxon>
    </lineage>
</organism>
<comment type="caution">
    <text evidence="3">The sequence shown here is derived from an EMBL/GenBank/DDBJ whole genome shotgun (WGS) entry which is preliminary data.</text>
</comment>
<dbReference type="GeneID" id="70187663"/>
<protein>
    <recommendedName>
        <fullName evidence="2">DUF7729 domain-containing protein</fullName>
    </recommendedName>
</protein>
<dbReference type="EMBL" id="JAGTJQ010000002">
    <property type="protein sequence ID" value="KAH7037728.1"/>
    <property type="molecule type" value="Genomic_DNA"/>
</dbReference>
<feature type="compositionally biased region" description="Low complexity" evidence="1">
    <location>
        <begin position="64"/>
        <end position="87"/>
    </location>
</feature>
<keyword evidence="4" id="KW-1185">Reference proteome</keyword>
<name>A0A9P8YE91_9PEZI</name>
<sequence length="333" mass="35772">MPDDESTSQPAEPQLLIDHGLPVFIDGHWQIMSEDEHHELYPELARRTGDVTSTIEIIPPTVTPKPSSTKPATKTSSQSSTTPASTAVNSPLPSPFDGALAANFSGSCPAFIEAFLADPTFKACYPFSLLLQGSKSFFNAQKSFVGITRVLDATCAADVNTCTPYFEKLASDLVSDNGCADDYKKGNSLVVQAYMAMRAYKTLYSASCLTDAATSAYCFAYAVTDTTFASNVYLYYMPLNISYPPTQKPACNSCTKQTMGIYQAATADRYSAIATTYTNASVLCNGHCGAGYVNETLPEPLSYKNDAGALLSQGPATLCLLTTLFAMATSWWL</sequence>
<dbReference type="Pfam" id="PF24855">
    <property type="entry name" value="DUF7729"/>
    <property type="match status" value="1"/>
</dbReference>
<evidence type="ECO:0000313" key="4">
    <source>
        <dbReference type="Proteomes" id="UP000756346"/>
    </source>
</evidence>
<evidence type="ECO:0000259" key="2">
    <source>
        <dbReference type="Pfam" id="PF24855"/>
    </source>
</evidence>
<dbReference type="Proteomes" id="UP000756346">
    <property type="component" value="Unassembled WGS sequence"/>
</dbReference>
<dbReference type="PANTHER" id="PTHR39460">
    <property type="entry name" value="EXPRESSED PROTEIN"/>
    <property type="match status" value="1"/>
</dbReference>
<gene>
    <name evidence="3" type="ORF">B0I36DRAFT_359384</name>
</gene>
<dbReference type="OrthoDB" id="2564812at2759"/>
<dbReference type="PANTHER" id="PTHR39460:SF1">
    <property type="entry name" value="C6 TRANSCRIPTION FACTOR"/>
    <property type="match status" value="1"/>
</dbReference>
<proteinExistence type="predicted"/>
<evidence type="ECO:0000256" key="1">
    <source>
        <dbReference type="SAM" id="MobiDB-lite"/>
    </source>
</evidence>
<feature type="domain" description="DUF7729" evidence="2">
    <location>
        <begin position="91"/>
        <end position="296"/>
    </location>
</feature>
<dbReference type="InterPro" id="IPR056146">
    <property type="entry name" value="DUF7729"/>
</dbReference>
<evidence type="ECO:0000313" key="3">
    <source>
        <dbReference type="EMBL" id="KAH7037728.1"/>
    </source>
</evidence>
<feature type="region of interest" description="Disordered" evidence="1">
    <location>
        <begin position="57"/>
        <end position="90"/>
    </location>
</feature>
<accession>A0A9P8YE91</accession>
<reference evidence="3" key="1">
    <citation type="journal article" date="2021" name="Nat. Commun.">
        <title>Genetic determinants of endophytism in the Arabidopsis root mycobiome.</title>
        <authorList>
            <person name="Mesny F."/>
            <person name="Miyauchi S."/>
            <person name="Thiergart T."/>
            <person name="Pickel B."/>
            <person name="Atanasova L."/>
            <person name="Karlsson M."/>
            <person name="Huettel B."/>
            <person name="Barry K.W."/>
            <person name="Haridas S."/>
            <person name="Chen C."/>
            <person name="Bauer D."/>
            <person name="Andreopoulos W."/>
            <person name="Pangilinan J."/>
            <person name="LaButti K."/>
            <person name="Riley R."/>
            <person name="Lipzen A."/>
            <person name="Clum A."/>
            <person name="Drula E."/>
            <person name="Henrissat B."/>
            <person name="Kohler A."/>
            <person name="Grigoriev I.V."/>
            <person name="Martin F.M."/>
            <person name="Hacquard S."/>
        </authorList>
    </citation>
    <scope>NUCLEOTIDE SEQUENCE</scope>
    <source>
        <strain evidence="3">MPI-CAGE-CH-0230</strain>
    </source>
</reference>
<dbReference type="AlphaFoldDB" id="A0A9P8YE91"/>